<dbReference type="Proteomes" id="UP000799767">
    <property type="component" value="Unassembled WGS sequence"/>
</dbReference>
<dbReference type="InterPro" id="IPR038883">
    <property type="entry name" value="AN11006-like"/>
</dbReference>
<dbReference type="RefSeq" id="XP_033588436.1">
    <property type="nucleotide sequence ID" value="XM_033737348.1"/>
</dbReference>
<gene>
    <name evidence="1" type="ORF">BDY17DRAFT_325377</name>
</gene>
<reference evidence="1" key="1">
    <citation type="journal article" date="2020" name="Stud. Mycol.">
        <title>101 Dothideomycetes genomes: a test case for predicting lifestyles and emergence of pathogens.</title>
        <authorList>
            <person name="Haridas S."/>
            <person name="Albert R."/>
            <person name="Binder M."/>
            <person name="Bloem J."/>
            <person name="Labutti K."/>
            <person name="Salamov A."/>
            <person name="Andreopoulos B."/>
            <person name="Baker S."/>
            <person name="Barry K."/>
            <person name="Bills G."/>
            <person name="Bluhm B."/>
            <person name="Cannon C."/>
            <person name="Castanera R."/>
            <person name="Culley D."/>
            <person name="Daum C."/>
            <person name="Ezra D."/>
            <person name="Gonzalez J."/>
            <person name="Henrissat B."/>
            <person name="Kuo A."/>
            <person name="Liang C."/>
            <person name="Lipzen A."/>
            <person name="Lutzoni F."/>
            <person name="Magnuson J."/>
            <person name="Mondo S."/>
            <person name="Nolan M."/>
            <person name="Ohm R."/>
            <person name="Pangilinan J."/>
            <person name="Park H.-J."/>
            <person name="Ramirez L."/>
            <person name="Alfaro M."/>
            <person name="Sun H."/>
            <person name="Tritt A."/>
            <person name="Yoshinaga Y."/>
            <person name="Zwiers L.-H."/>
            <person name="Turgeon B."/>
            <person name="Goodwin S."/>
            <person name="Spatafora J."/>
            <person name="Crous P."/>
            <person name="Grigoriev I."/>
        </authorList>
    </citation>
    <scope>NUCLEOTIDE SEQUENCE</scope>
    <source>
        <strain evidence="1">CBS 113389</strain>
    </source>
</reference>
<name>A0A6A6PPZ2_9PEZI</name>
<dbReference type="AlphaFoldDB" id="A0A6A6PPZ2"/>
<dbReference type="EMBL" id="MU001637">
    <property type="protein sequence ID" value="KAF2481866.1"/>
    <property type="molecule type" value="Genomic_DNA"/>
</dbReference>
<dbReference type="PANTHER" id="PTHR42085:SF2">
    <property type="entry name" value="F-BOX DOMAIN-CONTAINING PROTEIN"/>
    <property type="match status" value="1"/>
</dbReference>
<evidence type="ECO:0000313" key="1">
    <source>
        <dbReference type="EMBL" id="KAF2481866.1"/>
    </source>
</evidence>
<organism evidence="1 2">
    <name type="scientific">Neohortaea acidophila</name>
    <dbReference type="NCBI Taxonomy" id="245834"/>
    <lineage>
        <taxon>Eukaryota</taxon>
        <taxon>Fungi</taxon>
        <taxon>Dikarya</taxon>
        <taxon>Ascomycota</taxon>
        <taxon>Pezizomycotina</taxon>
        <taxon>Dothideomycetes</taxon>
        <taxon>Dothideomycetidae</taxon>
        <taxon>Mycosphaerellales</taxon>
        <taxon>Teratosphaeriaceae</taxon>
        <taxon>Neohortaea</taxon>
    </lineage>
</organism>
<sequence length="138" mass="16079">MAAPKPSAPFQLLDLPPEIRHTIYDFVMPLDKETMIEYPDWGSPWNLNRGLQTIRSLIKVNRQIYTEASSLLYGQLEFVFGRLCCFKLWMSNIREAKHRVKEVSFAGQGLVQIRSVLHELKSIPATLRTVTFLVRRRF</sequence>
<dbReference type="GeneID" id="54478350"/>
<keyword evidence="2" id="KW-1185">Reference proteome</keyword>
<dbReference type="PANTHER" id="PTHR42085">
    <property type="entry name" value="F-BOX DOMAIN-CONTAINING PROTEIN"/>
    <property type="match status" value="1"/>
</dbReference>
<accession>A0A6A6PPZ2</accession>
<evidence type="ECO:0000313" key="2">
    <source>
        <dbReference type="Proteomes" id="UP000799767"/>
    </source>
</evidence>
<proteinExistence type="predicted"/>
<dbReference type="OrthoDB" id="3646160at2759"/>
<evidence type="ECO:0008006" key="3">
    <source>
        <dbReference type="Google" id="ProtNLM"/>
    </source>
</evidence>
<protein>
    <recommendedName>
        <fullName evidence="3">F-box domain-containing protein</fullName>
    </recommendedName>
</protein>